<dbReference type="InterPro" id="IPR050145">
    <property type="entry name" value="Centrin_CML-like"/>
</dbReference>
<organism evidence="5 6">
    <name type="scientific">Rhizoclosmatium globosum</name>
    <dbReference type="NCBI Taxonomy" id="329046"/>
    <lineage>
        <taxon>Eukaryota</taxon>
        <taxon>Fungi</taxon>
        <taxon>Fungi incertae sedis</taxon>
        <taxon>Chytridiomycota</taxon>
        <taxon>Chytridiomycota incertae sedis</taxon>
        <taxon>Chytridiomycetes</taxon>
        <taxon>Chytridiales</taxon>
        <taxon>Chytriomycetaceae</taxon>
        <taxon>Rhizoclosmatium</taxon>
    </lineage>
</organism>
<evidence type="ECO:0000259" key="4">
    <source>
        <dbReference type="PROSITE" id="PS50222"/>
    </source>
</evidence>
<dbReference type="Proteomes" id="UP000193642">
    <property type="component" value="Unassembled WGS sequence"/>
</dbReference>
<evidence type="ECO:0000256" key="1">
    <source>
        <dbReference type="ARBA" id="ARBA00022737"/>
    </source>
</evidence>
<dbReference type="InterPro" id="IPR002048">
    <property type="entry name" value="EF_hand_dom"/>
</dbReference>
<evidence type="ECO:0000313" key="6">
    <source>
        <dbReference type="Proteomes" id="UP000193642"/>
    </source>
</evidence>
<keyword evidence="1" id="KW-0677">Repeat</keyword>
<dbReference type="GO" id="GO:0043226">
    <property type="term" value="C:organelle"/>
    <property type="evidence" value="ECO:0007669"/>
    <property type="project" value="UniProtKB-ARBA"/>
</dbReference>
<dbReference type="InterPro" id="IPR011992">
    <property type="entry name" value="EF-hand-dom_pair"/>
</dbReference>
<protein>
    <submittedName>
        <fullName evidence="5">EF-hand</fullName>
    </submittedName>
</protein>
<accession>A0A1Y2C0H5</accession>
<evidence type="ECO:0000256" key="3">
    <source>
        <dbReference type="SAM" id="MobiDB-lite"/>
    </source>
</evidence>
<dbReference type="STRING" id="329046.A0A1Y2C0H5"/>
<dbReference type="EMBL" id="MCGO01000037">
    <property type="protein sequence ID" value="ORY39815.1"/>
    <property type="molecule type" value="Genomic_DNA"/>
</dbReference>
<dbReference type="GO" id="GO:0005509">
    <property type="term" value="F:calcium ion binding"/>
    <property type="evidence" value="ECO:0007669"/>
    <property type="project" value="InterPro"/>
</dbReference>
<feature type="compositionally biased region" description="Polar residues" evidence="3">
    <location>
        <begin position="16"/>
        <end position="25"/>
    </location>
</feature>
<dbReference type="SMART" id="SM00054">
    <property type="entry name" value="EFh"/>
    <property type="match status" value="4"/>
</dbReference>
<evidence type="ECO:0000313" key="5">
    <source>
        <dbReference type="EMBL" id="ORY39815.1"/>
    </source>
</evidence>
<feature type="domain" description="EF-hand" evidence="4">
    <location>
        <begin position="163"/>
        <end position="198"/>
    </location>
</feature>
<name>A0A1Y2C0H5_9FUNG</name>
<dbReference type="Pfam" id="PF13499">
    <property type="entry name" value="EF-hand_7"/>
    <property type="match status" value="2"/>
</dbReference>
<reference evidence="5 6" key="1">
    <citation type="submission" date="2016-07" db="EMBL/GenBank/DDBJ databases">
        <title>Pervasive Adenine N6-methylation of Active Genes in Fungi.</title>
        <authorList>
            <consortium name="DOE Joint Genome Institute"/>
            <person name="Mondo S.J."/>
            <person name="Dannebaum R.O."/>
            <person name="Kuo R.C."/>
            <person name="Labutti K."/>
            <person name="Haridas S."/>
            <person name="Kuo A."/>
            <person name="Salamov A."/>
            <person name="Ahrendt S.R."/>
            <person name="Lipzen A."/>
            <person name="Sullivan W."/>
            <person name="Andreopoulos W.B."/>
            <person name="Clum A."/>
            <person name="Lindquist E."/>
            <person name="Daum C."/>
            <person name="Ramamoorthy G.K."/>
            <person name="Gryganskyi A."/>
            <person name="Culley D."/>
            <person name="Magnuson J.K."/>
            <person name="James T.Y."/>
            <person name="O'Malley M.A."/>
            <person name="Stajich J.E."/>
            <person name="Spatafora J.W."/>
            <person name="Visel A."/>
            <person name="Grigoriev I.V."/>
        </authorList>
    </citation>
    <scope>NUCLEOTIDE SEQUENCE [LARGE SCALE GENOMIC DNA]</scope>
    <source>
        <strain evidence="5 6">JEL800</strain>
    </source>
</reference>
<proteinExistence type="predicted"/>
<dbReference type="PROSITE" id="PS50222">
    <property type="entry name" value="EF_HAND_2"/>
    <property type="match status" value="4"/>
</dbReference>
<dbReference type="CDD" id="cd00051">
    <property type="entry name" value="EFh"/>
    <property type="match status" value="1"/>
</dbReference>
<gene>
    <name evidence="5" type="ORF">BCR33DRAFT_376125</name>
</gene>
<feature type="region of interest" description="Disordered" evidence="3">
    <location>
        <begin position="1"/>
        <end position="25"/>
    </location>
</feature>
<dbReference type="Gene3D" id="1.10.238.10">
    <property type="entry name" value="EF-hand"/>
    <property type="match status" value="2"/>
</dbReference>
<dbReference type="FunFam" id="1.10.238.10:FF:000178">
    <property type="entry name" value="Calmodulin-2 A"/>
    <property type="match status" value="1"/>
</dbReference>
<comment type="caution">
    <text evidence="5">The sequence shown here is derived from an EMBL/GenBank/DDBJ whole genome shotgun (WGS) entry which is preliminary data.</text>
</comment>
<feature type="domain" description="EF-hand" evidence="4">
    <location>
        <begin position="44"/>
        <end position="79"/>
    </location>
</feature>
<evidence type="ECO:0000256" key="2">
    <source>
        <dbReference type="ARBA" id="ARBA00022837"/>
    </source>
</evidence>
<dbReference type="PROSITE" id="PS00018">
    <property type="entry name" value="EF_HAND_1"/>
    <property type="match status" value="4"/>
</dbReference>
<feature type="domain" description="EF-hand" evidence="4">
    <location>
        <begin position="126"/>
        <end position="161"/>
    </location>
</feature>
<sequence>MAPLPPQRSGQAELPGTTTQSSGLGMFQNGRTVTANGAQSVSVMSHSKARQLFDRYDNDGSGSISISEFKNLCYDMGYFLTDQELALDVKLLDMDGNGTLGYDEFIKWWRKDDRFKSLQLSEGDIDQLNRYLTHFKRFDKDGSGIIDIREFKSLYVDLVKKKMAKKSLMATLQELDVNKDGKVSFNEYVNWAIANCGTASARPSQTPSDGKLALSPTSTIISKDNQAAI</sequence>
<keyword evidence="6" id="KW-1185">Reference proteome</keyword>
<dbReference type="OrthoDB" id="26525at2759"/>
<feature type="domain" description="EF-hand" evidence="4">
    <location>
        <begin position="80"/>
        <end position="115"/>
    </location>
</feature>
<dbReference type="PANTHER" id="PTHR23050">
    <property type="entry name" value="CALCIUM BINDING PROTEIN"/>
    <property type="match status" value="1"/>
</dbReference>
<dbReference type="AlphaFoldDB" id="A0A1Y2C0H5"/>
<dbReference type="SUPFAM" id="SSF47473">
    <property type="entry name" value="EF-hand"/>
    <property type="match status" value="1"/>
</dbReference>
<dbReference type="InterPro" id="IPR018247">
    <property type="entry name" value="EF_Hand_1_Ca_BS"/>
</dbReference>
<keyword evidence="2" id="KW-0106">Calcium</keyword>